<reference evidence="1 3" key="1">
    <citation type="submission" date="2021-06" db="EMBL/GenBank/DDBJ databases">
        <title>Caerostris darwini draft genome.</title>
        <authorList>
            <person name="Kono N."/>
            <person name="Arakawa K."/>
        </authorList>
    </citation>
    <scope>NUCLEOTIDE SEQUENCE [LARGE SCALE GENOMIC DNA]</scope>
</reference>
<dbReference type="AlphaFoldDB" id="A0AAV4P6P1"/>
<proteinExistence type="predicted"/>
<dbReference type="EMBL" id="BPLQ01007904">
    <property type="protein sequence ID" value="GIY33124.1"/>
    <property type="molecule type" value="Genomic_DNA"/>
</dbReference>
<name>A0AAV4P6P1_9ARAC</name>
<protein>
    <submittedName>
        <fullName evidence="1">Uncharacterized protein</fullName>
    </submittedName>
</protein>
<evidence type="ECO:0000313" key="2">
    <source>
        <dbReference type="EMBL" id="GIY33124.1"/>
    </source>
</evidence>
<dbReference type="EMBL" id="BPLQ01002417">
    <property type="protein sequence ID" value="GIX92709.1"/>
    <property type="molecule type" value="Genomic_DNA"/>
</dbReference>
<comment type="caution">
    <text evidence="1">The sequence shown here is derived from an EMBL/GenBank/DDBJ whole genome shotgun (WGS) entry which is preliminary data.</text>
</comment>
<sequence>MDDRSLMPILIDVWDISMDGIRYVKGLLMMSTAHHKRHYLSTCIVVVTLFVHMVTGRPTRYSRAEFRGFNELCSCKSWVSDTYNPVSDE</sequence>
<organism evidence="1 3">
    <name type="scientific">Caerostris darwini</name>
    <dbReference type="NCBI Taxonomy" id="1538125"/>
    <lineage>
        <taxon>Eukaryota</taxon>
        <taxon>Metazoa</taxon>
        <taxon>Ecdysozoa</taxon>
        <taxon>Arthropoda</taxon>
        <taxon>Chelicerata</taxon>
        <taxon>Arachnida</taxon>
        <taxon>Araneae</taxon>
        <taxon>Araneomorphae</taxon>
        <taxon>Entelegynae</taxon>
        <taxon>Araneoidea</taxon>
        <taxon>Araneidae</taxon>
        <taxon>Caerostris</taxon>
    </lineage>
</organism>
<dbReference type="Proteomes" id="UP001054837">
    <property type="component" value="Unassembled WGS sequence"/>
</dbReference>
<keyword evidence="3" id="KW-1185">Reference proteome</keyword>
<accession>A0AAV4P6P1</accession>
<gene>
    <name evidence="1" type="ORF">CDAR_102841</name>
    <name evidence="2" type="ORF">CDAR_261161</name>
</gene>
<evidence type="ECO:0000313" key="3">
    <source>
        <dbReference type="Proteomes" id="UP001054837"/>
    </source>
</evidence>
<evidence type="ECO:0000313" key="1">
    <source>
        <dbReference type="EMBL" id="GIX92709.1"/>
    </source>
</evidence>